<protein>
    <submittedName>
        <fullName evidence="2">Phytoene synthase</fullName>
    </submittedName>
</protein>
<dbReference type="Pfam" id="PF00494">
    <property type="entry name" value="SQS_PSY"/>
    <property type="match status" value="1"/>
</dbReference>
<dbReference type="InterPro" id="IPR019845">
    <property type="entry name" value="Squalene/phytoene_synthase_CS"/>
</dbReference>
<dbReference type="InterPro" id="IPR033904">
    <property type="entry name" value="Trans_IPPS_HH"/>
</dbReference>
<accession>A0A348B645</accession>
<gene>
    <name evidence="3" type="ORF">GCM10007116_18990</name>
    <name evidence="2" type="ORF">HS1genome_2036</name>
</gene>
<dbReference type="OrthoDB" id="305023at2157"/>
<dbReference type="SFLD" id="SFLDG01212">
    <property type="entry name" value="Phytoene_synthase_like"/>
    <property type="match status" value="1"/>
</dbReference>
<dbReference type="PROSITE" id="PS01045">
    <property type="entry name" value="SQUALEN_PHYTOEN_SYN_2"/>
    <property type="match status" value="1"/>
</dbReference>
<dbReference type="GeneID" id="38667501"/>
<dbReference type="SFLD" id="SFLDS00005">
    <property type="entry name" value="Isoprenoid_Synthase_Type_I"/>
    <property type="match status" value="1"/>
</dbReference>
<sequence length="287" mass="34121">MSDEEELQTIFKRGSVTYFNSSVFFPIGVRKDATRLYAFVRVADDLVDSVPQKKEKFYEFVESFREARNGKYVKDVVVNEFVELERRKKLDRKWADDFLKSMEMDLGKSVYKTFDELWSYTWGSAEVIGLMMAKVMDLPSESYPYATALGRAMQFLNFIRDVMEDVSMGRQYLPLREMHKFSLSSLCPAEVAEKPEEFREFLREMVRKYLNMQREAEKGYKYLPLRYLVPIKTASDMYLWTAKKIYVQPEVVYRLKVKPSRERVYSRAIRNFAGYSLWRFLLPTLRT</sequence>
<dbReference type="Proteomes" id="UP000276741">
    <property type="component" value="Chromosome"/>
</dbReference>
<proteinExistence type="predicted"/>
<dbReference type="KEGG" id="sacd:HS1genome_2036"/>
<dbReference type="AlphaFoldDB" id="A0A348B645"/>
<organism evidence="2 4">
    <name type="scientific">Sulfodiicoccus acidiphilus</name>
    <dbReference type="NCBI Taxonomy" id="1670455"/>
    <lineage>
        <taxon>Archaea</taxon>
        <taxon>Thermoproteota</taxon>
        <taxon>Thermoprotei</taxon>
        <taxon>Sulfolobales</taxon>
        <taxon>Sulfolobaceae</taxon>
        <taxon>Sulfodiicoccus</taxon>
    </lineage>
</organism>
<keyword evidence="4" id="KW-1185">Reference proteome</keyword>
<keyword evidence="1" id="KW-0808">Transferase</keyword>
<evidence type="ECO:0000313" key="4">
    <source>
        <dbReference type="Proteomes" id="UP000276741"/>
    </source>
</evidence>
<dbReference type="InterPro" id="IPR044843">
    <property type="entry name" value="Trans_IPPS_bact-type"/>
</dbReference>
<reference evidence="3" key="1">
    <citation type="journal article" date="2014" name="Int. J. Syst. Evol. Microbiol.">
        <title>Complete genome sequence of Corynebacterium casei LMG S-19264T (=DSM 44701T), isolated from a smear-ripened cheese.</title>
        <authorList>
            <consortium name="US DOE Joint Genome Institute (JGI-PGF)"/>
            <person name="Walter F."/>
            <person name="Albersmeier A."/>
            <person name="Kalinowski J."/>
            <person name="Ruckert C."/>
        </authorList>
    </citation>
    <scope>NUCLEOTIDE SEQUENCE</scope>
    <source>
        <strain evidence="3">JCM 31740</strain>
    </source>
</reference>
<dbReference type="RefSeq" id="WP_126450932.1">
    <property type="nucleotide sequence ID" value="NZ_AP018553.1"/>
</dbReference>
<evidence type="ECO:0000256" key="1">
    <source>
        <dbReference type="ARBA" id="ARBA00022679"/>
    </source>
</evidence>
<evidence type="ECO:0000313" key="2">
    <source>
        <dbReference type="EMBL" id="BBD73647.1"/>
    </source>
</evidence>
<reference evidence="4" key="2">
    <citation type="submission" date="2018-04" db="EMBL/GenBank/DDBJ databases">
        <title>Complete genome sequence of Sulfodiicoccus acidiphilus strain HS-1.</title>
        <authorList>
            <person name="Sakai H.D."/>
            <person name="Kurosawa N."/>
        </authorList>
    </citation>
    <scope>NUCLEOTIDE SEQUENCE [LARGE SCALE GENOMIC DNA]</scope>
    <source>
        <strain evidence="4">HS-1</strain>
    </source>
</reference>
<dbReference type="GO" id="GO:0008299">
    <property type="term" value="P:isoprenoid biosynthetic process"/>
    <property type="evidence" value="ECO:0007669"/>
    <property type="project" value="UniProtKB-ARBA"/>
</dbReference>
<dbReference type="GO" id="GO:0051996">
    <property type="term" value="F:squalene synthase [NAD(P)H] activity"/>
    <property type="evidence" value="ECO:0007669"/>
    <property type="project" value="InterPro"/>
</dbReference>
<dbReference type="InterPro" id="IPR008949">
    <property type="entry name" value="Isoprenoid_synthase_dom_sf"/>
</dbReference>
<dbReference type="SUPFAM" id="SSF48576">
    <property type="entry name" value="Terpenoid synthases"/>
    <property type="match status" value="1"/>
</dbReference>
<dbReference type="PANTHER" id="PTHR31480">
    <property type="entry name" value="BIFUNCTIONAL LYCOPENE CYCLASE/PHYTOENE SYNTHASE"/>
    <property type="match status" value="1"/>
</dbReference>
<dbReference type="InterPro" id="IPR002060">
    <property type="entry name" value="Squ/phyt_synthse"/>
</dbReference>
<dbReference type="GO" id="GO:0004311">
    <property type="term" value="F:geranylgeranyl diphosphate synthase activity"/>
    <property type="evidence" value="ECO:0007669"/>
    <property type="project" value="InterPro"/>
</dbReference>
<dbReference type="EMBL" id="BMQS01000021">
    <property type="protein sequence ID" value="GGU02071.1"/>
    <property type="molecule type" value="Genomic_DNA"/>
</dbReference>
<reference evidence="3" key="4">
    <citation type="submission" date="2020-09" db="EMBL/GenBank/DDBJ databases">
        <authorList>
            <person name="Sun Q."/>
            <person name="Ohkuma M."/>
        </authorList>
    </citation>
    <scope>NUCLEOTIDE SEQUENCE</scope>
    <source>
        <strain evidence="3">JCM 31740</strain>
    </source>
</reference>
<dbReference type="Proteomes" id="UP000616143">
    <property type="component" value="Unassembled WGS sequence"/>
</dbReference>
<name>A0A348B645_9CREN</name>
<dbReference type="SFLD" id="SFLDG01018">
    <property type="entry name" value="Squalene/Phytoene_Synthase_Lik"/>
    <property type="match status" value="1"/>
</dbReference>
<evidence type="ECO:0000313" key="3">
    <source>
        <dbReference type="EMBL" id="GGU02071.1"/>
    </source>
</evidence>
<dbReference type="EMBL" id="AP018553">
    <property type="protein sequence ID" value="BBD73647.1"/>
    <property type="molecule type" value="Genomic_DNA"/>
</dbReference>
<dbReference type="Gene3D" id="1.10.600.10">
    <property type="entry name" value="Farnesyl Diphosphate Synthase"/>
    <property type="match status" value="1"/>
</dbReference>
<dbReference type="CDD" id="cd00683">
    <property type="entry name" value="Trans_IPPS_HH"/>
    <property type="match status" value="1"/>
</dbReference>
<reference evidence="2" key="3">
    <citation type="journal article" date="2019" name="BMC Res. Notes">
        <title>Complete genome sequence of the Sulfodiicoccus acidiphilus strain HS-1T, the first crenarchaeon that lacks polB3, isolated from an acidic hot spring in Ohwaku-dani, Hakone, Japan.</title>
        <authorList>
            <person name="Sakai H.D."/>
            <person name="Kurosawa N."/>
        </authorList>
    </citation>
    <scope>NUCLEOTIDE SEQUENCE</scope>
    <source>
        <strain evidence="2">HS-1</strain>
    </source>
</reference>